<feature type="compositionally biased region" description="Basic and acidic residues" evidence="1">
    <location>
        <begin position="53"/>
        <end position="70"/>
    </location>
</feature>
<keyword evidence="3" id="KW-1185">Reference proteome</keyword>
<dbReference type="AlphaFoldDB" id="A0A8T0J9S8"/>
<accession>A0A8T0J9S8</accession>
<evidence type="ECO:0000313" key="2">
    <source>
        <dbReference type="EMBL" id="KAG0591719.1"/>
    </source>
</evidence>
<dbReference type="OrthoDB" id="361835at2759"/>
<feature type="compositionally biased region" description="Basic and acidic residues" evidence="1">
    <location>
        <begin position="143"/>
        <end position="162"/>
    </location>
</feature>
<dbReference type="EMBL" id="CM026421">
    <property type="protein sequence ID" value="KAG0591719.1"/>
    <property type="molecule type" value="Genomic_DNA"/>
</dbReference>
<comment type="caution">
    <text evidence="2">The sequence shown here is derived from an EMBL/GenBank/DDBJ whole genome shotgun (WGS) entry which is preliminary data.</text>
</comment>
<evidence type="ECO:0000313" key="3">
    <source>
        <dbReference type="Proteomes" id="UP000822688"/>
    </source>
</evidence>
<dbReference type="PANTHER" id="PTHR33828">
    <property type="entry name" value="OS05G0596200 PROTEIN"/>
    <property type="match status" value="1"/>
</dbReference>
<feature type="compositionally biased region" description="Basic and acidic residues" evidence="1">
    <location>
        <begin position="200"/>
        <end position="223"/>
    </location>
</feature>
<feature type="compositionally biased region" description="Polar residues" evidence="1">
    <location>
        <begin position="101"/>
        <end position="116"/>
    </location>
</feature>
<gene>
    <name evidence="2" type="ORF">KC19_1G196000</name>
</gene>
<dbReference type="Proteomes" id="UP000822688">
    <property type="component" value="Chromosome 1"/>
</dbReference>
<proteinExistence type="predicted"/>
<feature type="region of interest" description="Disordered" evidence="1">
    <location>
        <begin position="457"/>
        <end position="480"/>
    </location>
</feature>
<feature type="region of interest" description="Disordered" evidence="1">
    <location>
        <begin position="1"/>
        <end position="326"/>
    </location>
</feature>
<feature type="compositionally biased region" description="Polar residues" evidence="1">
    <location>
        <begin position="460"/>
        <end position="477"/>
    </location>
</feature>
<feature type="compositionally biased region" description="Basic and acidic residues" evidence="1">
    <location>
        <begin position="118"/>
        <end position="131"/>
    </location>
</feature>
<protein>
    <submittedName>
        <fullName evidence="2">Uncharacterized protein</fullName>
    </submittedName>
</protein>
<dbReference type="PANTHER" id="PTHR33828:SF2">
    <property type="entry name" value="NUCLEOLIN"/>
    <property type="match status" value="1"/>
</dbReference>
<name>A0A8T0J9S8_CERPU</name>
<feature type="compositionally biased region" description="Basic and acidic residues" evidence="1">
    <location>
        <begin position="309"/>
        <end position="326"/>
    </location>
</feature>
<feature type="compositionally biased region" description="Basic and acidic residues" evidence="1">
    <location>
        <begin position="236"/>
        <end position="250"/>
    </location>
</feature>
<reference evidence="2" key="1">
    <citation type="submission" date="2020-06" db="EMBL/GenBank/DDBJ databases">
        <title>WGS assembly of Ceratodon purpureus strain R40.</title>
        <authorList>
            <person name="Carey S.B."/>
            <person name="Jenkins J."/>
            <person name="Shu S."/>
            <person name="Lovell J.T."/>
            <person name="Sreedasyam A."/>
            <person name="Maumus F."/>
            <person name="Tiley G.P."/>
            <person name="Fernandez-Pozo N."/>
            <person name="Barry K."/>
            <person name="Chen C."/>
            <person name="Wang M."/>
            <person name="Lipzen A."/>
            <person name="Daum C."/>
            <person name="Saski C.A."/>
            <person name="Payton A.C."/>
            <person name="Mcbreen J.C."/>
            <person name="Conrad R.E."/>
            <person name="Kollar L.M."/>
            <person name="Olsson S."/>
            <person name="Huttunen S."/>
            <person name="Landis J.B."/>
            <person name="Wickett N.J."/>
            <person name="Johnson M.G."/>
            <person name="Rensing S.A."/>
            <person name="Grimwood J."/>
            <person name="Schmutz J."/>
            <person name="Mcdaniel S.F."/>
        </authorList>
    </citation>
    <scope>NUCLEOTIDE SEQUENCE</scope>
    <source>
        <strain evidence="2">R40</strain>
    </source>
</reference>
<evidence type="ECO:0000256" key="1">
    <source>
        <dbReference type="SAM" id="MobiDB-lite"/>
    </source>
</evidence>
<feature type="compositionally biased region" description="Basic and acidic residues" evidence="1">
    <location>
        <begin position="268"/>
        <end position="297"/>
    </location>
</feature>
<feature type="compositionally biased region" description="Basic and acidic residues" evidence="1">
    <location>
        <begin position="174"/>
        <end position="191"/>
    </location>
</feature>
<sequence>MDQNSRKAGIGSTLMNSKDSPRSMLADPSKSGRLAATALGRPGKEYVPSSGDHGVKRSHDHVKSTSKEPQRISSDYVKLKDDTGRKPVTSPQLKPKVNIADRNSSIENVVRSQATSEKVLHRQKDDRERDILNQSLRKTKVTGGEDPKMQHRVLKDDREREILSQGLKRTKATGGEDPKMLQRVKDRERDIPNQSLKRTQVRDQEDFKVVQRPKGENRERDVLHQSVKRTQISGSDDSRVRLENPREPIKSKSATRPDGTKASSTGHVPEKAVKKDTSSTKALPEVKPDRDNNERIKNVVRPNVTKSSTHGEDPVKKENLSSDRKRTMEVLKAEDGKDVRVQRSVTKIEPVVATSNSTSKNGRDVPKEPLRSVKMVTGTVMKAKQEKLKKKVFSLPGQRFEPPEERDALRLFYGSLHRQIPTSDMANIWLMEHGLLEADEAQKVLTLKVKSKTGFVSKASPYQTPTPSKFTNGSAGKSSKFKNEDLLDIKPVSKKLRL</sequence>
<organism evidence="2 3">
    <name type="scientific">Ceratodon purpureus</name>
    <name type="common">Fire moss</name>
    <name type="synonym">Dicranum purpureum</name>
    <dbReference type="NCBI Taxonomy" id="3225"/>
    <lineage>
        <taxon>Eukaryota</taxon>
        <taxon>Viridiplantae</taxon>
        <taxon>Streptophyta</taxon>
        <taxon>Embryophyta</taxon>
        <taxon>Bryophyta</taxon>
        <taxon>Bryophytina</taxon>
        <taxon>Bryopsida</taxon>
        <taxon>Dicranidae</taxon>
        <taxon>Pseudoditrichales</taxon>
        <taxon>Ditrichaceae</taxon>
        <taxon>Ceratodon</taxon>
    </lineage>
</organism>